<gene>
    <name evidence="10" type="ORF">KALB_341</name>
</gene>
<evidence type="ECO:0000256" key="4">
    <source>
        <dbReference type="ARBA" id="ARBA00022475"/>
    </source>
</evidence>
<comment type="function">
    <text evidence="8">Uptake of L-lactate across the membrane. Can also transport D-lactate and glycolate.</text>
</comment>
<feature type="transmembrane region" description="Helical" evidence="8">
    <location>
        <begin position="95"/>
        <end position="118"/>
    </location>
</feature>
<dbReference type="GO" id="GO:0015129">
    <property type="term" value="F:lactate transmembrane transporter activity"/>
    <property type="evidence" value="ECO:0007669"/>
    <property type="project" value="UniProtKB-UniRule"/>
</dbReference>
<evidence type="ECO:0000256" key="7">
    <source>
        <dbReference type="ARBA" id="ARBA00023136"/>
    </source>
</evidence>
<keyword evidence="5 8" id="KW-0812">Transmembrane</keyword>
<dbReference type="Pfam" id="PF02652">
    <property type="entry name" value="Lactate_perm"/>
    <property type="match status" value="1"/>
</dbReference>
<dbReference type="NCBIfam" id="TIGR00795">
    <property type="entry name" value="lctP"/>
    <property type="match status" value="1"/>
</dbReference>
<feature type="transmembrane region" description="Helical" evidence="8">
    <location>
        <begin position="313"/>
        <end position="332"/>
    </location>
</feature>
<evidence type="ECO:0000256" key="9">
    <source>
        <dbReference type="SAM" id="MobiDB-lite"/>
    </source>
</evidence>
<feature type="transmembrane region" description="Helical" evidence="8">
    <location>
        <begin position="518"/>
        <end position="537"/>
    </location>
</feature>
<evidence type="ECO:0000256" key="1">
    <source>
        <dbReference type="ARBA" id="ARBA00004651"/>
    </source>
</evidence>
<name>W5VXX6_9PSEU</name>
<dbReference type="PATRIC" id="fig|1449976.3.peg.345"/>
<evidence type="ECO:0000256" key="6">
    <source>
        <dbReference type="ARBA" id="ARBA00022989"/>
    </source>
</evidence>
<feature type="region of interest" description="Disordered" evidence="9">
    <location>
        <begin position="1"/>
        <end position="20"/>
    </location>
</feature>
<evidence type="ECO:0000313" key="10">
    <source>
        <dbReference type="EMBL" id="AHH93718.1"/>
    </source>
</evidence>
<organism evidence="10 11">
    <name type="scientific">Kutzneria albida DSM 43870</name>
    <dbReference type="NCBI Taxonomy" id="1449976"/>
    <lineage>
        <taxon>Bacteria</taxon>
        <taxon>Bacillati</taxon>
        <taxon>Actinomycetota</taxon>
        <taxon>Actinomycetes</taxon>
        <taxon>Pseudonocardiales</taxon>
        <taxon>Pseudonocardiaceae</taxon>
        <taxon>Kutzneria</taxon>
    </lineage>
</organism>
<accession>W5VXX6</accession>
<proteinExistence type="inferred from homology"/>
<keyword evidence="3 8" id="KW-0813">Transport</keyword>
<feature type="transmembrane region" description="Helical" evidence="8">
    <location>
        <begin position="275"/>
        <end position="292"/>
    </location>
</feature>
<evidence type="ECO:0000256" key="5">
    <source>
        <dbReference type="ARBA" id="ARBA00022692"/>
    </source>
</evidence>
<dbReference type="AlphaFoldDB" id="W5VXX6"/>
<protein>
    <recommendedName>
        <fullName evidence="8">L-lactate permease</fullName>
    </recommendedName>
</protein>
<keyword evidence="11" id="KW-1185">Reference proteome</keyword>
<dbReference type="GO" id="GO:0005886">
    <property type="term" value="C:plasma membrane"/>
    <property type="evidence" value="ECO:0007669"/>
    <property type="project" value="UniProtKB-SubCell"/>
</dbReference>
<sequence>MEQPPDRYRRRAGVRAPAREKGGATLFRQSLDPAGSLTASALLALIPLFAVLVLLGGLRWKAHWAGLTALVIALAIAVLGFGMPLGSALDAGTYGMANSVLLVLWITFNAIWIYNLTVRSGHFEVLRRAFSSVSEDSRIQAIVIAFSFGALLEALAGGGGPVAICSVMLIALGVDPLKAAALTLVADTAPVAFGGLGNPITALGPISGLPVEQFGAMAGRQVSILAALVPFVLVFIADGRRGLREVWPAALTAGLSFGLTQFLVSSYVSYQLCDIIAAIVSAGAVLLLVRVWRPSASKSGLGHREVLTAFSPYAIIVVVFSVAQIPAVKTALNSVVWKFAWPGLSITGANGKPVDTSYTLNFFGATGTLLLLSGLISLLVLRVGLGAAIRIYGRTVRQFGWAILAILAVFALSYVMNLSGQIGTLGYWLAGTGAFFAFLSPVVGWFGVTITGTDVGSNTLLGGSQFAAAHQLGASPILFGAANSSGGVMAKMISPQNLAIGTAAVGLVGSEGVLFRRVFGWSLLLLLVMCVLVYLQSTPILGWMVP</sequence>
<keyword evidence="6 8" id="KW-1133">Transmembrane helix</keyword>
<dbReference type="HOGENOM" id="CLU_021628_0_0_11"/>
<dbReference type="KEGG" id="kal:KALB_341"/>
<keyword evidence="7 8" id="KW-0472">Membrane</keyword>
<dbReference type="eggNOG" id="COG1620">
    <property type="taxonomic scope" value="Bacteria"/>
</dbReference>
<feature type="transmembrane region" description="Helical" evidence="8">
    <location>
        <begin position="249"/>
        <end position="269"/>
    </location>
</feature>
<feature type="transmembrane region" description="Helical" evidence="8">
    <location>
        <begin position="399"/>
        <end position="419"/>
    </location>
</feature>
<evidence type="ECO:0000256" key="8">
    <source>
        <dbReference type="RuleBase" id="RU365092"/>
    </source>
</evidence>
<feature type="transmembrane region" description="Helical" evidence="8">
    <location>
        <begin position="218"/>
        <end position="237"/>
    </location>
</feature>
<evidence type="ECO:0000256" key="2">
    <source>
        <dbReference type="ARBA" id="ARBA00010100"/>
    </source>
</evidence>
<dbReference type="Proteomes" id="UP000019225">
    <property type="component" value="Chromosome"/>
</dbReference>
<dbReference type="PANTHER" id="PTHR30003:SF0">
    <property type="entry name" value="GLYCOLATE PERMEASE GLCA-RELATED"/>
    <property type="match status" value="1"/>
</dbReference>
<dbReference type="EMBL" id="CP007155">
    <property type="protein sequence ID" value="AHH93718.1"/>
    <property type="molecule type" value="Genomic_DNA"/>
</dbReference>
<dbReference type="STRING" id="1449976.KALB_341"/>
<feature type="transmembrane region" description="Helical" evidence="8">
    <location>
        <begin position="425"/>
        <end position="448"/>
    </location>
</feature>
<dbReference type="InterPro" id="IPR003804">
    <property type="entry name" value="Lactate_perm"/>
</dbReference>
<feature type="transmembrane region" description="Helical" evidence="8">
    <location>
        <begin position="64"/>
        <end position="83"/>
    </location>
</feature>
<feature type="transmembrane region" description="Helical" evidence="8">
    <location>
        <begin position="362"/>
        <end position="387"/>
    </location>
</feature>
<feature type="transmembrane region" description="Helical" evidence="8">
    <location>
        <begin position="139"/>
        <end position="172"/>
    </location>
</feature>
<keyword evidence="4 8" id="KW-1003">Cell membrane</keyword>
<dbReference type="GO" id="GO:0015295">
    <property type="term" value="F:solute:proton symporter activity"/>
    <property type="evidence" value="ECO:0007669"/>
    <property type="project" value="TreeGrafter"/>
</dbReference>
<dbReference type="PANTHER" id="PTHR30003">
    <property type="entry name" value="L-LACTATE PERMEASE"/>
    <property type="match status" value="1"/>
</dbReference>
<evidence type="ECO:0000256" key="3">
    <source>
        <dbReference type="ARBA" id="ARBA00022448"/>
    </source>
</evidence>
<comment type="similarity">
    <text evidence="2 8">Belongs to the lactate permease family.</text>
</comment>
<comment type="subcellular location">
    <subcellularLocation>
        <location evidence="1 8">Cell membrane</location>
        <topology evidence="1 8">Multi-pass membrane protein</topology>
    </subcellularLocation>
</comment>
<reference evidence="10 11" key="1">
    <citation type="journal article" date="2014" name="BMC Genomics">
        <title>Complete genome sequence of producer of the glycopeptide antibiotic Aculeximycin Kutzneria albida DSM 43870T, a representative of minor genus of Pseudonocardiaceae.</title>
        <authorList>
            <person name="Rebets Y."/>
            <person name="Tokovenko B."/>
            <person name="Lushchyk I."/>
            <person name="Ruckert C."/>
            <person name="Zaburannyi N."/>
            <person name="Bechthold A."/>
            <person name="Kalinowski J."/>
            <person name="Luzhetskyy A."/>
        </authorList>
    </citation>
    <scope>NUCLEOTIDE SEQUENCE [LARGE SCALE GENOMIC DNA]</scope>
    <source>
        <strain evidence="10">DSM 43870</strain>
    </source>
</reference>
<feature type="transmembrane region" description="Helical" evidence="8">
    <location>
        <begin position="37"/>
        <end position="57"/>
    </location>
</feature>
<evidence type="ECO:0000313" key="11">
    <source>
        <dbReference type="Proteomes" id="UP000019225"/>
    </source>
</evidence>